<feature type="domain" description="Tyr recombinase" evidence="10">
    <location>
        <begin position="103"/>
        <end position="318"/>
    </location>
</feature>
<keyword evidence="6" id="KW-0233">DNA recombination</keyword>
<dbReference type="PANTHER" id="PTHR30349">
    <property type="entry name" value="PHAGE INTEGRASE-RELATED"/>
    <property type="match status" value="1"/>
</dbReference>
<dbReference type="PROSITE" id="PS51900">
    <property type="entry name" value="CB"/>
    <property type="match status" value="1"/>
</dbReference>
<dbReference type="InterPro" id="IPR011010">
    <property type="entry name" value="DNA_brk_join_enz"/>
</dbReference>
<dbReference type="GO" id="GO:0006310">
    <property type="term" value="P:DNA recombination"/>
    <property type="evidence" value="ECO:0007669"/>
    <property type="project" value="UniProtKB-KW"/>
</dbReference>
<evidence type="ECO:0000259" key="11">
    <source>
        <dbReference type="PROSITE" id="PS51900"/>
    </source>
</evidence>
<keyword evidence="4" id="KW-0229">DNA integration</keyword>
<evidence type="ECO:0000256" key="4">
    <source>
        <dbReference type="ARBA" id="ARBA00022908"/>
    </source>
</evidence>
<evidence type="ECO:0000256" key="2">
    <source>
        <dbReference type="ARBA" id="ARBA00008857"/>
    </source>
</evidence>
<keyword evidence="5 9" id="KW-0238">DNA-binding</keyword>
<dbReference type="FunFam" id="1.10.443.10:FF:000007">
    <property type="entry name" value="Tyrosine recombinase XerC"/>
    <property type="match status" value="1"/>
</dbReference>
<gene>
    <name evidence="12" type="ORF">EHS89_16095</name>
</gene>
<dbReference type="Pfam" id="PF00589">
    <property type="entry name" value="Phage_integrase"/>
    <property type="match status" value="1"/>
</dbReference>
<comment type="caution">
    <text evidence="12">The sequence shown here is derived from an EMBL/GenBank/DDBJ whole genome shotgun (WGS) entry which is preliminary data.</text>
</comment>
<name>A0A3P1SK84_9GAMM</name>
<dbReference type="InterPro" id="IPR004107">
    <property type="entry name" value="Integrase_SAM-like_N"/>
</dbReference>
<keyword evidence="3" id="KW-0963">Cytoplasm</keyword>
<comment type="similarity">
    <text evidence="2">Belongs to the 'phage' integrase family.</text>
</comment>
<evidence type="ECO:0000256" key="5">
    <source>
        <dbReference type="ARBA" id="ARBA00023125"/>
    </source>
</evidence>
<protein>
    <submittedName>
        <fullName evidence="12">Integron integrase</fullName>
    </submittedName>
</protein>
<dbReference type="Gene3D" id="1.10.150.130">
    <property type="match status" value="1"/>
</dbReference>
<dbReference type="PROSITE" id="PS51898">
    <property type="entry name" value="TYR_RECOMBINASE"/>
    <property type="match status" value="1"/>
</dbReference>
<dbReference type="SUPFAM" id="SSF56349">
    <property type="entry name" value="DNA breaking-rejoining enzymes"/>
    <property type="match status" value="1"/>
</dbReference>
<proteinExistence type="inferred from homology"/>
<evidence type="ECO:0000256" key="8">
    <source>
        <dbReference type="ARBA" id="ARBA00038613"/>
    </source>
</evidence>
<dbReference type="AlphaFoldDB" id="A0A3P1SK84"/>
<dbReference type="NCBIfam" id="TIGR02249">
    <property type="entry name" value="integrase_gron"/>
    <property type="match status" value="1"/>
</dbReference>
<dbReference type="GO" id="GO:0005737">
    <property type="term" value="C:cytoplasm"/>
    <property type="evidence" value="ECO:0007669"/>
    <property type="project" value="UniProtKB-SubCell"/>
</dbReference>
<dbReference type="InterPro" id="IPR013762">
    <property type="entry name" value="Integrase-like_cat_sf"/>
</dbReference>
<sequence>MSSPFIQALRDHMRARHYSKRTEKTYIYWILYFIRFNQLAHPDTLDKYDIVRFLEYLAVERNVTPSTQKTALNALMYLYKRFLGRDEKELQLEDFKRASKPKKLPVVLSRNEIRLLLAQLNGDYALCAQLMYGSGLRLMEVCRLRIKDLDIERLSIFVFDGKGHKQRITTLAESCVPALRRQIAQARLYWQEDKNAQSWEGVYLPNALARKYPSAPFEFAWQYLFPASKRTSDPRDNNKIRRHHIYDQSLQRAVKRALLKSGIQKPASCHSLRHSFATHLLERGADIRTVQEQLGHSDVRTTEIYTHVLNRSGKAVISPLNEL</sequence>
<evidence type="ECO:0000313" key="12">
    <source>
        <dbReference type="EMBL" id="RRC97701.1"/>
    </source>
</evidence>
<dbReference type="InterPro" id="IPR044068">
    <property type="entry name" value="CB"/>
</dbReference>
<comment type="subcellular location">
    <subcellularLocation>
        <location evidence="1">Cytoplasm</location>
    </subcellularLocation>
</comment>
<evidence type="ECO:0000259" key="10">
    <source>
        <dbReference type="PROSITE" id="PS51898"/>
    </source>
</evidence>
<dbReference type="Proteomes" id="UP000267535">
    <property type="component" value="Unassembled WGS sequence"/>
</dbReference>
<dbReference type="GO" id="GO:0003677">
    <property type="term" value="F:DNA binding"/>
    <property type="evidence" value="ECO:0007669"/>
    <property type="project" value="UniProtKB-UniRule"/>
</dbReference>
<evidence type="ECO:0000256" key="9">
    <source>
        <dbReference type="PROSITE-ProRule" id="PRU01248"/>
    </source>
</evidence>
<evidence type="ECO:0000256" key="1">
    <source>
        <dbReference type="ARBA" id="ARBA00004496"/>
    </source>
</evidence>
<feature type="domain" description="Core-binding (CB)" evidence="11">
    <location>
        <begin position="1"/>
        <end position="83"/>
    </location>
</feature>
<dbReference type="PANTHER" id="PTHR30349:SF64">
    <property type="entry name" value="PROPHAGE INTEGRASE INTD-RELATED"/>
    <property type="match status" value="1"/>
</dbReference>
<accession>A0A3P1SK84</accession>
<keyword evidence="13" id="KW-1185">Reference proteome</keyword>
<organism evidence="12 13">
    <name type="scientific">Amphritea balenae</name>
    <dbReference type="NCBI Taxonomy" id="452629"/>
    <lineage>
        <taxon>Bacteria</taxon>
        <taxon>Pseudomonadati</taxon>
        <taxon>Pseudomonadota</taxon>
        <taxon>Gammaproteobacteria</taxon>
        <taxon>Oceanospirillales</taxon>
        <taxon>Oceanospirillaceae</taxon>
        <taxon>Amphritea</taxon>
    </lineage>
</organism>
<dbReference type="InterPro" id="IPR011946">
    <property type="entry name" value="Integrase_integron-type"/>
</dbReference>
<reference evidence="12 13" key="1">
    <citation type="submission" date="2018-11" db="EMBL/GenBank/DDBJ databases">
        <title>The draft genome sequence of Amphritea balenae JAMM 1525T.</title>
        <authorList>
            <person name="Fang Z."/>
            <person name="Zhang Y."/>
            <person name="Han X."/>
        </authorList>
    </citation>
    <scope>NUCLEOTIDE SEQUENCE [LARGE SCALE GENOMIC DNA]</scope>
    <source>
        <strain evidence="12 13">JAMM 1525</strain>
    </source>
</reference>
<evidence type="ECO:0000256" key="7">
    <source>
        <dbReference type="ARBA" id="ARBA00037721"/>
    </source>
</evidence>
<dbReference type="RefSeq" id="WP_124927199.1">
    <property type="nucleotide sequence ID" value="NZ_RQXV01000010.1"/>
</dbReference>
<dbReference type="Pfam" id="PF13495">
    <property type="entry name" value="Phage_int_SAM_4"/>
    <property type="match status" value="1"/>
</dbReference>
<comment type="subunit">
    <text evidence="8">Forms a cyclic heterotetrameric complex composed of two molecules of XerC and two molecules of XerD.</text>
</comment>
<dbReference type="GO" id="GO:0015074">
    <property type="term" value="P:DNA integration"/>
    <property type="evidence" value="ECO:0007669"/>
    <property type="project" value="UniProtKB-KW"/>
</dbReference>
<evidence type="ECO:0000256" key="6">
    <source>
        <dbReference type="ARBA" id="ARBA00023172"/>
    </source>
</evidence>
<evidence type="ECO:0000256" key="3">
    <source>
        <dbReference type="ARBA" id="ARBA00022490"/>
    </source>
</evidence>
<dbReference type="InterPro" id="IPR002104">
    <property type="entry name" value="Integrase_catalytic"/>
</dbReference>
<dbReference type="OrthoDB" id="9801717at2"/>
<evidence type="ECO:0000313" key="13">
    <source>
        <dbReference type="Proteomes" id="UP000267535"/>
    </source>
</evidence>
<dbReference type="InterPro" id="IPR010998">
    <property type="entry name" value="Integrase_recombinase_N"/>
</dbReference>
<dbReference type="EMBL" id="RQXV01000010">
    <property type="protein sequence ID" value="RRC97701.1"/>
    <property type="molecule type" value="Genomic_DNA"/>
</dbReference>
<comment type="function">
    <text evidence="7">Site-specific tyrosine recombinase, which acts by catalyzing the cutting and rejoining of the recombining DNA molecules. The XerC-XerD complex is essential to convert dimers of the bacterial chromosome into monomers to permit their segregation at cell division. It also contributes to the segregational stability of plasmids.</text>
</comment>
<dbReference type="Gene3D" id="1.10.443.10">
    <property type="entry name" value="Intergrase catalytic core"/>
    <property type="match status" value="1"/>
</dbReference>
<dbReference type="InterPro" id="IPR050090">
    <property type="entry name" value="Tyrosine_recombinase_XerCD"/>
</dbReference>